<feature type="compositionally biased region" description="Gly residues" evidence="1">
    <location>
        <begin position="459"/>
        <end position="468"/>
    </location>
</feature>
<feature type="compositionally biased region" description="Basic and acidic residues" evidence="1">
    <location>
        <begin position="441"/>
        <end position="458"/>
    </location>
</feature>
<feature type="domain" description="YAG7-like dimerisation" evidence="2">
    <location>
        <begin position="178"/>
        <end position="251"/>
    </location>
</feature>
<evidence type="ECO:0000259" key="2">
    <source>
        <dbReference type="Pfam" id="PF26434"/>
    </source>
</evidence>
<feature type="region of interest" description="Disordered" evidence="1">
    <location>
        <begin position="320"/>
        <end position="478"/>
    </location>
</feature>
<feature type="region of interest" description="Disordered" evidence="1">
    <location>
        <begin position="1"/>
        <end position="63"/>
    </location>
</feature>
<dbReference type="InterPro" id="IPR058602">
    <property type="entry name" value="YAG7_dimerisation_dom"/>
</dbReference>
<proteinExistence type="predicted"/>
<dbReference type="Proteomes" id="UP000799424">
    <property type="component" value="Unassembled WGS sequence"/>
</dbReference>
<organism evidence="3 4">
    <name type="scientific">Ophiobolus disseminans</name>
    <dbReference type="NCBI Taxonomy" id="1469910"/>
    <lineage>
        <taxon>Eukaryota</taxon>
        <taxon>Fungi</taxon>
        <taxon>Dikarya</taxon>
        <taxon>Ascomycota</taxon>
        <taxon>Pezizomycotina</taxon>
        <taxon>Dothideomycetes</taxon>
        <taxon>Pleosporomycetidae</taxon>
        <taxon>Pleosporales</taxon>
        <taxon>Pleosporineae</taxon>
        <taxon>Phaeosphaeriaceae</taxon>
        <taxon>Ophiobolus</taxon>
    </lineage>
</organism>
<sequence length="478" mass="50171">MAPDVVSKLQSLVQGESKSARKKKAKAESGSTAVPAAREQTSSEAGAGGSDPASKANGADSENAYVRELQKNIRNINKKLSAMQKTDSIIEANPGVSLDDLVAARKLNADQKASAEKKPGLQAQRAQLEEQFGHFQKYGQEQDDKFAREKEILRKSHSSELEALRDTLKAEAVLEQKKILKGKILTLSRFLRAAAARRQLEDDDSDLTKAFEGALLQVYGGDATAVLAAEKLIDGTDDGVPSTEGVLLSVTCMDHTLQLNHGQVKQAALDEAPFAAEEAWVDDVAQAQPAPPETETPEAVSDPTITHAGLTELDDAVPAVDGSAEKEVSNAPAASSIEPEAANAAAEAQWDKQATGGDDPLSESFEMVPRDLAETETPAVAAPVTSTQSWADDTPEPQATPGAASGGDGFHEVHHTRGGRGRGGHQGEGRGGFRGRGRGGPRGDFRGGRGRGRGEFRGPRGGFRGAPRGGESAPAPAA</sequence>
<gene>
    <name evidence="3" type="ORF">CC86DRAFT_293304</name>
</gene>
<feature type="compositionally biased region" description="Low complexity" evidence="1">
    <location>
        <begin position="329"/>
        <end position="348"/>
    </location>
</feature>
<name>A0A6A7A0Y3_9PLEO</name>
<keyword evidence="4" id="KW-1185">Reference proteome</keyword>
<reference evidence="3" key="1">
    <citation type="journal article" date="2020" name="Stud. Mycol.">
        <title>101 Dothideomycetes genomes: a test case for predicting lifestyles and emergence of pathogens.</title>
        <authorList>
            <person name="Haridas S."/>
            <person name="Albert R."/>
            <person name="Binder M."/>
            <person name="Bloem J."/>
            <person name="Labutti K."/>
            <person name="Salamov A."/>
            <person name="Andreopoulos B."/>
            <person name="Baker S."/>
            <person name="Barry K."/>
            <person name="Bills G."/>
            <person name="Bluhm B."/>
            <person name="Cannon C."/>
            <person name="Castanera R."/>
            <person name="Culley D."/>
            <person name="Daum C."/>
            <person name="Ezra D."/>
            <person name="Gonzalez J."/>
            <person name="Henrissat B."/>
            <person name="Kuo A."/>
            <person name="Liang C."/>
            <person name="Lipzen A."/>
            <person name="Lutzoni F."/>
            <person name="Magnuson J."/>
            <person name="Mondo S."/>
            <person name="Nolan M."/>
            <person name="Ohm R."/>
            <person name="Pangilinan J."/>
            <person name="Park H.-J."/>
            <person name="Ramirez L."/>
            <person name="Alfaro M."/>
            <person name="Sun H."/>
            <person name="Tritt A."/>
            <person name="Yoshinaga Y."/>
            <person name="Zwiers L.-H."/>
            <person name="Turgeon B."/>
            <person name="Goodwin S."/>
            <person name="Spatafora J."/>
            <person name="Crous P."/>
            <person name="Grigoriev I."/>
        </authorList>
    </citation>
    <scope>NUCLEOTIDE SEQUENCE</scope>
    <source>
        <strain evidence="3">CBS 113818</strain>
    </source>
</reference>
<evidence type="ECO:0000313" key="4">
    <source>
        <dbReference type="Proteomes" id="UP000799424"/>
    </source>
</evidence>
<protein>
    <recommendedName>
        <fullName evidence="2">YAG7-like dimerisation domain-containing protein</fullName>
    </recommendedName>
</protein>
<evidence type="ECO:0000313" key="3">
    <source>
        <dbReference type="EMBL" id="KAF2826367.1"/>
    </source>
</evidence>
<evidence type="ECO:0000256" key="1">
    <source>
        <dbReference type="SAM" id="MobiDB-lite"/>
    </source>
</evidence>
<dbReference type="EMBL" id="MU006226">
    <property type="protein sequence ID" value="KAF2826367.1"/>
    <property type="molecule type" value="Genomic_DNA"/>
</dbReference>
<dbReference type="Pfam" id="PF26434">
    <property type="entry name" value="YAG7_C"/>
    <property type="match status" value="1"/>
</dbReference>
<dbReference type="OrthoDB" id="5399559at2759"/>
<accession>A0A6A7A0Y3</accession>
<dbReference type="AlphaFoldDB" id="A0A6A7A0Y3"/>